<feature type="region of interest" description="Disordered" evidence="1">
    <location>
        <begin position="1"/>
        <end position="46"/>
    </location>
</feature>
<gene>
    <name evidence="4" type="ORF">L284_01020</name>
</gene>
<protein>
    <recommendedName>
        <fullName evidence="3">Cytoskeleton protein RodZ-like C-terminal domain-containing protein</fullName>
    </recommendedName>
</protein>
<dbReference type="Pfam" id="PF13413">
    <property type="entry name" value="HTH_25"/>
    <property type="match status" value="1"/>
</dbReference>
<comment type="caution">
    <text evidence="4">The sequence shown here is derived from an EMBL/GenBank/DDBJ whole genome shotgun (WGS) entry which is preliminary data.</text>
</comment>
<sequence>MVEARQDQIYHPFGSGMENVENQGPENQGPADGSADAAAGRSSSTVGATLRRAREAAGLTLPQIAVKTRIAERHLSAIEDDRLGDLAARTYAVGFSRTYARALGLDDKAVAEQVRRQLDAEGAREPVVVPHFEPGDPARVPSVRLAWVAAAGAVVVIALLLVFWSSYLSPEGKLPDLTSDRPQPAATVAATQAPAPAPQPTNGPVVLTATVDGVWLRVTDTTGKLLEKTLKQGESWTVPQGAQAPQLRLGRPDGLAITVGGKGIAPLATKPTVMSGVSLAPADLLARGQVGAATGAPVSPGTLQAPAPAATVPTTGASAPSALSTTSN</sequence>
<accession>T0I2G8</accession>
<dbReference type="AlphaFoldDB" id="T0I2G8"/>
<feature type="domain" description="Cytoskeleton protein RodZ-like C-terminal" evidence="3">
    <location>
        <begin position="207"/>
        <end position="270"/>
    </location>
</feature>
<evidence type="ECO:0000256" key="1">
    <source>
        <dbReference type="SAM" id="MobiDB-lite"/>
    </source>
</evidence>
<dbReference type="InterPro" id="IPR050400">
    <property type="entry name" value="Bact_Cytoskel_RodZ"/>
</dbReference>
<keyword evidence="2" id="KW-1133">Transmembrane helix</keyword>
<organism evidence="4 5">
    <name type="scientific">Novosphingobium lindaniclasticum LE124</name>
    <dbReference type="NCBI Taxonomy" id="1096930"/>
    <lineage>
        <taxon>Bacteria</taxon>
        <taxon>Pseudomonadati</taxon>
        <taxon>Pseudomonadota</taxon>
        <taxon>Alphaproteobacteria</taxon>
        <taxon>Sphingomonadales</taxon>
        <taxon>Sphingomonadaceae</taxon>
        <taxon>Novosphingobium</taxon>
    </lineage>
</organism>
<evidence type="ECO:0000313" key="5">
    <source>
        <dbReference type="Proteomes" id="UP000015527"/>
    </source>
</evidence>
<dbReference type="EMBL" id="ATHL01000011">
    <property type="protein sequence ID" value="EQB19522.1"/>
    <property type="molecule type" value="Genomic_DNA"/>
</dbReference>
<feature type="compositionally biased region" description="Low complexity" evidence="1">
    <location>
        <begin position="305"/>
        <end position="322"/>
    </location>
</feature>
<reference evidence="4 5" key="1">
    <citation type="journal article" date="2013" name="Genome Announc.">
        <title>Genome Sequence of Novosphingobium lindaniclasticum LE124T, Isolated from a Hexachlorocyclohexane Dumpsite.</title>
        <authorList>
            <person name="Saxena A."/>
            <person name="Nayyar N."/>
            <person name="Sangwan N."/>
            <person name="Kumari R."/>
            <person name="Khurana J.P."/>
            <person name="Lal R."/>
        </authorList>
    </citation>
    <scope>NUCLEOTIDE SEQUENCE [LARGE SCALE GENOMIC DNA]</scope>
    <source>
        <strain evidence="4 5">LE124</strain>
    </source>
</reference>
<feature type="region of interest" description="Disordered" evidence="1">
    <location>
        <begin position="178"/>
        <end position="204"/>
    </location>
</feature>
<evidence type="ECO:0000256" key="2">
    <source>
        <dbReference type="SAM" id="Phobius"/>
    </source>
</evidence>
<evidence type="ECO:0000313" key="4">
    <source>
        <dbReference type="EMBL" id="EQB19522.1"/>
    </source>
</evidence>
<feature type="region of interest" description="Disordered" evidence="1">
    <location>
        <begin position="297"/>
        <end position="328"/>
    </location>
</feature>
<keyword evidence="2" id="KW-0812">Transmembrane</keyword>
<dbReference type="GO" id="GO:0003677">
    <property type="term" value="F:DNA binding"/>
    <property type="evidence" value="ECO:0007669"/>
    <property type="project" value="InterPro"/>
</dbReference>
<dbReference type="Proteomes" id="UP000015527">
    <property type="component" value="Unassembled WGS sequence"/>
</dbReference>
<dbReference type="PATRIC" id="fig|1096930.3.peg.202"/>
<keyword evidence="2" id="KW-0472">Membrane</keyword>
<evidence type="ECO:0000259" key="3">
    <source>
        <dbReference type="Pfam" id="PF13464"/>
    </source>
</evidence>
<dbReference type="InterPro" id="IPR010982">
    <property type="entry name" value="Lambda_DNA-bd_dom_sf"/>
</dbReference>
<dbReference type="Gene3D" id="1.10.260.40">
    <property type="entry name" value="lambda repressor-like DNA-binding domains"/>
    <property type="match status" value="1"/>
</dbReference>
<keyword evidence="5" id="KW-1185">Reference proteome</keyword>
<feature type="compositionally biased region" description="Low complexity" evidence="1">
    <location>
        <begin position="31"/>
        <end position="44"/>
    </location>
</feature>
<dbReference type="InterPro" id="IPR025194">
    <property type="entry name" value="RodZ-like_C"/>
</dbReference>
<proteinExistence type="predicted"/>
<feature type="transmembrane region" description="Helical" evidence="2">
    <location>
        <begin position="145"/>
        <end position="167"/>
    </location>
</feature>
<dbReference type="CDD" id="cd00093">
    <property type="entry name" value="HTH_XRE"/>
    <property type="match status" value="1"/>
</dbReference>
<dbReference type="InterPro" id="IPR001387">
    <property type="entry name" value="Cro/C1-type_HTH"/>
</dbReference>
<dbReference type="SUPFAM" id="SSF47413">
    <property type="entry name" value="lambda repressor-like DNA-binding domains"/>
    <property type="match status" value="1"/>
</dbReference>
<dbReference type="Pfam" id="PF13464">
    <property type="entry name" value="RodZ_C"/>
    <property type="match status" value="1"/>
</dbReference>
<dbReference type="PANTHER" id="PTHR34475:SF1">
    <property type="entry name" value="CYTOSKELETON PROTEIN RODZ"/>
    <property type="match status" value="1"/>
</dbReference>
<name>T0I2G8_9SPHN</name>
<dbReference type="eggNOG" id="COG1426">
    <property type="taxonomic scope" value="Bacteria"/>
</dbReference>
<feature type="compositionally biased region" description="Low complexity" evidence="1">
    <location>
        <begin position="182"/>
        <end position="194"/>
    </location>
</feature>
<dbReference type="PANTHER" id="PTHR34475">
    <property type="match status" value="1"/>
</dbReference>